<dbReference type="GO" id="GO:0006567">
    <property type="term" value="P:L-threonine catabolic process"/>
    <property type="evidence" value="ECO:0007669"/>
    <property type="project" value="TreeGrafter"/>
</dbReference>
<evidence type="ECO:0000313" key="13">
    <source>
        <dbReference type="Proteomes" id="UP000608579"/>
    </source>
</evidence>
<dbReference type="GO" id="GO:0009088">
    <property type="term" value="P:threonine biosynthetic process"/>
    <property type="evidence" value="ECO:0007669"/>
    <property type="project" value="UniProtKB-UniRule"/>
</dbReference>
<dbReference type="CDD" id="cd01563">
    <property type="entry name" value="Thr-synth_1"/>
    <property type="match status" value="1"/>
</dbReference>
<comment type="caution">
    <text evidence="12">The sequence shown here is derived from an EMBL/GenBank/DDBJ whole genome shotgun (WGS) entry which is preliminary data.</text>
</comment>
<evidence type="ECO:0000256" key="2">
    <source>
        <dbReference type="ARBA" id="ARBA00004979"/>
    </source>
</evidence>
<dbReference type="NCBIfam" id="NF006050">
    <property type="entry name" value="PRK08197.1"/>
    <property type="match status" value="1"/>
</dbReference>
<dbReference type="GO" id="GO:0004794">
    <property type="term" value="F:threonine deaminase activity"/>
    <property type="evidence" value="ECO:0007669"/>
    <property type="project" value="TreeGrafter"/>
</dbReference>
<dbReference type="Proteomes" id="UP000608579">
    <property type="component" value="Unassembled WGS sequence"/>
</dbReference>
<dbReference type="InterPro" id="IPR000634">
    <property type="entry name" value="Ser/Thr_deHydtase_PyrdxlP-BS"/>
</dbReference>
<evidence type="ECO:0000259" key="11">
    <source>
        <dbReference type="Pfam" id="PF00291"/>
    </source>
</evidence>
<dbReference type="PANTHER" id="PTHR48078">
    <property type="entry name" value="THREONINE DEHYDRATASE, MITOCHONDRIAL-RELATED"/>
    <property type="match status" value="1"/>
</dbReference>
<protein>
    <recommendedName>
        <fullName evidence="4 9">Threonine synthase</fullName>
        <ecNumber evidence="4 9">4.2.3.1</ecNumber>
    </recommendedName>
</protein>
<dbReference type="GO" id="GO:0003941">
    <property type="term" value="F:L-serine ammonia-lyase activity"/>
    <property type="evidence" value="ECO:0007669"/>
    <property type="project" value="TreeGrafter"/>
</dbReference>
<keyword evidence="6" id="KW-0791">Threonine biosynthesis</keyword>
<dbReference type="EMBL" id="DQVM01000078">
    <property type="protein sequence ID" value="HIQ29732.1"/>
    <property type="molecule type" value="Genomic_DNA"/>
</dbReference>
<feature type="domain" description="Tryptophan synthase beta chain-like PALP" evidence="11">
    <location>
        <begin position="76"/>
        <end position="385"/>
    </location>
</feature>
<dbReference type="GO" id="GO:0004795">
    <property type="term" value="F:threonine synthase activity"/>
    <property type="evidence" value="ECO:0007669"/>
    <property type="project" value="UniProtKB-UniRule"/>
</dbReference>
<dbReference type="EC" id="4.2.3.1" evidence="4 9"/>
<dbReference type="PANTHER" id="PTHR48078:SF6">
    <property type="entry name" value="L-THREONINE DEHYDRATASE CATABOLIC TDCB"/>
    <property type="match status" value="1"/>
</dbReference>
<reference evidence="12" key="1">
    <citation type="journal article" date="2020" name="ISME J.">
        <title>Gammaproteobacteria mediating utilization of methyl-, sulfur- and petroleum organic compounds in deep ocean hydrothermal plumes.</title>
        <authorList>
            <person name="Zhou Z."/>
            <person name="Liu Y."/>
            <person name="Pan J."/>
            <person name="Cron B.R."/>
            <person name="Toner B.M."/>
            <person name="Anantharaman K."/>
            <person name="Breier J.A."/>
            <person name="Dick G.J."/>
            <person name="Li M."/>
        </authorList>
    </citation>
    <scope>NUCLEOTIDE SEQUENCE</scope>
    <source>
        <strain evidence="12">SZUA-1515</strain>
    </source>
</reference>
<dbReference type="InterPro" id="IPR001926">
    <property type="entry name" value="TrpB-like_PALP"/>
</dbReference>
<evidence type="ECO:0000256" key="3">
    <source>
        <dbReference type="ARBA" id="ARBA00005517"/>
    </source>
</evidence>
<keyword evidence="5" id="KW-0028">Amino-acid biosynthesis</keyword>
<name>A0A833E9S3_CALS0</name>
<comment type="cofactor">
    <cofactor evidence="1 10">
        <name>pyridoxal 5'-phosphate</name>
        <dbReference type="ChEBI" id="CHEBI:597326"/>
    </cofactor>
</comment>
<dbReference type="Pfam" id="PF00291">
    <property type="entry name" value="PALP"/>
    <property type="match status" value="1"/>
</dbReference>
<evidence type="ECO:0000256" key="8">
    <source>
        <dbReference type="ARBA" id="ARBA00023239"/>
    </source>
</evidence>
<keyword evidence="8 12" id="KW-0456">Lyase</keyword>
<evidence type="ECO:0000256" key="6">
    <source>
        <dbReference type="ARBA" id="ARBA00022697"/>
    </source>
</evidence>
<dbReference type="AlphaFoldDB" id="A0A833E9S3"/>
<keyword evidence="7 10" id="KW-0663">Pyridoxal phosphate</keyword>
<dbReference type="Gene3D" id="3.40.50.1100">
    <property type="match status" value="2"/>
</dbReference>
<proteinExistence type="inferred from homology"/>
<accession>A0A833E9S3</accession>
<evidence type="ECO:0000256" key="5">
    <source>
        <dbReference type="ARBA" id="ARBA00022605"/>
    </source>
</evidence>
<dbReference type="InterPro" id="IPR036052">
    <property type="entry name" value="TrpB-like_PALP_sf"/>
</dbReference>
<comment type="pathway">
    <text evidence="2">Amino-acid biosynthesis; L-threonine biosynthesis; L-threonine from L-aspartate: step 5/5.</text>
</comment>
<dbReference type="InterPro" id="IPR050147">
    <property type="entry name" value="Ser/Thr_Dehydratase"/>
</dbReference>
<gene>
    <name evidence="12" type="ORF">EYH45_04125</name>
</gene>
<evidence type="ECO:0000256" key="10">
    <source>
        <dbReference type="PIRSR" id="PIRSR604450-51"/>
    </source>
</evidence>
<dbReference type="UniPathway" id="UPA00050">
    <property type="reaction ID" value="UER00065"/>
</dbReference>
<evidence type="ECO:0000256" key="9">
    <source>
        <dbReference type="NCBIfam" id="TIGR00260"/>
    </source>
</evidence>
<organism evidence="12 13">
    <name type="scientific">Caldiarchaeum subterraneum</name>
    <dbReference type="NCBI Taxonomy" id="311458"/>
    <lineage>
        <taxon>Archaea</taxon>
        <taxon>Nitrososphaerota</taxon>
        <taxon>Candidatus Caldarchaeales</taxon>
        <taxon>Candidatus Caldarchaeaceae</taxon>
        <taxon>Candidatus Caldarchaeum</taxon>
    </lineage>
</organism>
<dbReference type="NCBIfam" id="TIGR00260">
    <property type="entry name" value="thrC"/>
    <property type="match status" value="1"/>
</dbReference>
<dbReference type="InterPro" id="IPR004450">
    <property type="entry name" value="Thr_synthase-like"/>
</dbReference>
<dbReference type="GO" id="GO:0006565">
    <property type="term" value="P:L-serine catabolic process"/>
    <property type="evidence" value="ECO:0007669"/>
    <property type="project" value="TreeGrafter"/>
</dbReference>
<feature type="modified residue" description="N6-(pyridoxal phosphate)lysine" evidence="10">
    <location>
        <position position="112"/>
    </location>
</feature>
<dbReference type="SUPFAM" id="SSF53686">
    <property type="entry name" value="Tryptophan synthase beta subunit-like PLP-dependent enzymes"/>
    <property type="match status" value="1"/>
</dbReference>
<evidence type="ECO:0000313" key="12">
    <source>
        <dbReference type="EMBL" id="HIQ29732.1"/>
    </source>
</evidence>
<comment type="similarity">
    <text evidence="3">Belongs to the threonine synthase family.</text>
</comment>
<evidence type="ECO:0000256" key="1">
    <source>
        <dbReference type="ARBA" id="ARBA00001933"/>
    </source>
</evidence>
<evidence type="ECO:0000256" key="4">
    <source>
        <dbReference type="ARBA" id="ARBA00013028"/>
    </source>
</evidence>
<dbReference type="GO" id="GO:0009097">
    <property type="term" value="P:isoleucine biosynthetic process"/>
    <property type="evidence" value="ECO:0007669"/>
    <property type="project" value="TreeGrafter"/>
</dbReference>
<sequence>MLFIESIRCSKCGREYSIDDNPIMCINRDLGRLDFFYDYGRVGRVLDRDEISRRPMSGVWRYAELMPVEAKYAPRLVEGGTPVIHAKNLGGELGFRSLYLKDETRNPTASFKDRAMALGVAKAFEMQKNDVVIASSGNAASSLAAYAASLGLRCTAFVPENVSEGKTAQLLLFGARVIRVRQVEEGKDPTVEMMMETVEELGWYPCPSFGPFNPYQVEGPKTITYETIEQLNWKPPDVILVPTGSGCLLTGLWKGLQDLKQLGIIDSYPKLVPVQPEGNKPLIRAIRENKRFEEIEPEKWPHSIASGLLDPYPWDGDAALEAVRRTNGTGIAVSDDEITEAVKLLARKEGIFAEPSGAVGVAAAAKMKEEGIIDASDDVVILVTGSGLKESEKITKLYQKTPVIEPTVDQLMKYIKP</sequence>
<evidence type="ECO:0000256" key="7">
    <source>
        <dbReference type="ARBA" id="ARBA00022898"/>
    </source>
</evidence>
<dbReference type="PROSITE" id="PS00165">
    <property type="entry name" value="DEHYDRATASE_SER_THR"/>
    <property type="match status" value="1"/>
</dbReference>
<dbReference type="GO" id="GO:0030170">
    <property type="term" value="F:pyridoxal phosphate binding"/>
    <property type="evidence" value="ECO:0007669"/>
    <property type="project" value="InterPro"/>
</dbReference>